<gene>
    <name evidence="2" type="ORF">K05K4_22860</name>
</gene>
<protein>
    <recommendedName>
        <fullName evidence="1">NIPSNAP domain-containing protein</fullName>
    </recommendedName>
</protein>
<dbReference type="RefSeq" id="WP_054575509.1">
    <property type="nucleotide sequence ID" value="NZ_AP023185.1"/>
</dbReference>
<dbReference type="InterPro" id="IPR012577">
    <property type="entry name" value="NIPSNAP"/>
</dbReference>
<reference evidence="2" key="1">
    <citation type="submission" date="2016-10" db="EMBL/GenBank/DDBJ databases">
        <title>The High Quality Genome of Vibrio alginolyticus K01M1.</title>
        <authorList>
            <person name="Wendling C."/>
            <person name="Chibani C.M."/>
            <person name="Hertel R."/>
            <person name="Sproer C."/>
            <person name="Bunk B."/>
            <person name="Overmann J."/>
            <person name="Roth O."/>
            <person name="Liesegang H."/>
        </authorList>
    </citation>
    <scope>NUCLEOTIDE SEQUENCE</scope>
    <source>
        <strain evidence="2">K05K4</strain>
    </source>
</reference>
<feature type="domain" description="NIPSNAP" evidence="1">
    <location>
        <begin position="5"/>
        <end position="96"/>
    </location>
</feature>
<organism evidence="2">
    <name type="scientific">Vibrio alginolyticus</name>
    <dbReference type="NCBI Taxonomy" id="663"/>
    <lineage>
        <taxon>Bacteria</taxon>
        <taxon>Pseudomonadati</taxon>
        <taxon>Pseudomonadota</taxon>
        <taxon>Gammaproteobacteria</taxon>
        <taxon>Vibrionales</taxon>
        <taxon>Vibrionaceae</taxon>
        <taxon>Vibrio</taxon>
    </lineage>
</organism>
<dbReference type="SUPFAM" id="SSF54909">
    <property type="entry name" value="Dimeric alpha+beta barrel"/>
    <property type="match status" value="1"/>
</dbReference>
<evidence type="ECO:0000259" key="1">
    <source>
        <dbReference type="Pfam" id="PF07978"/>
    </source>
</evidence>
<dbReference type="InterPro" id="IPR011008">
    <property type="entry name" value="Dimeric_a/b-barrel"/>
</dbReference>
<dbReference type="EMBL" id="CP017902">
    <property type="protein sequence ID" value="ARP19112.1"/>
    <property type="molecule type" value="Genomic_DNA"/>
</dbReference>
<name>A0A1W6V1V0_VIBAL</name>
<sequence length="104" mass="12849">MKITELRQYRIRAGKTEQWLSWMKEELLPYQRSQGMRVLNTYVHTGDDGHDYFVWLREFDNEQARQTLYEKTYNEWWVREIRPKVFELIEQDSIKVTLLESVEM</sequence>
<accession>A0A1W6V1V0</accession>
<dbReference type="AlphaFoldDB" id="A0A1W6V1V0"/>
<evidence type="ECO:0000313" key="2">
    <source>
        <dbReference type="EMBL" id="ARP19112.1"/>
    </source>
</evidence>
<proteinExistence type="predicted"/>
<dbReference type="Pfam" id="PF07978">
    <property type="entry name" value="NIPSNAP"/>
    <property type="match status" value="1"/>
</dbReference>
<dbReference type="Gene3D" id="3.30.70.100">
    <property type="match status" value="1"/>
</dbReference>